<dbReference type="GO" id="GO:0045892">
    <property type="term" value="P:negative regulation of DNA-templated transcription"/>
    <property type="evidence" value="ECO:0007669"/>
    <property type="project" value="TreeGrafter"/>
</dbReference>
<dbReference type="InterPro" id="IPR005471">
    <property type="entry name" value="Tscrpt_reg_IclR_N"/>
</dbReference>
<evidence type="ECO:0000256" key="3">
    <source>
        <dbReference type="ARBA" id="ARBA00023163"/>
    </source>
</evidence>
<organism evidence="6 7">
    <name type="scientific">Paraburkholderia polaris</name>
    <dbReference type="NCBI Taxonomy" id="2728848"/>
    <lineage>
        <taxon>Bacteria</taxon>
        <taxon>Pseudomonadati</taxon>
        <taxon>Pseudomonadota</taxon>
        <taxon>Betaproteobacteria</taxon>
        <taxon>Burkholderiales</taxon>
        <taxon>Burkholderiaceae</taxon>
        <taxon>Paraburkholderia</taxon>
    </lineage>
</organism>
<keyword evidence="3" id="KW-0804">Transcription</keyword>
<dbReference type="PROSITE" id="PS51077">
    <property type="entry name" value="HTH_ICLR"/>
    <property type="match status" value="2"/>
</dbReference>
<dbReference type="InterPro" id="IPR029016">
    <property type="entry name" value="GAF-like_dom_sf"/>
</dbReference>
<comment type="caution">
    <text evidence="6">The sequence shown here is derived from an EMBL/GenBank/DDBJ whole genome shotgun (WGS) entry which is preliminary data.</text>
</comment>
<reference evidence="6 7" key="1">
    <citation type="submission" date="2020-04" db="EMBL/GenBank/DDBJ databases">
        <title>Paraburkholderia sp. RP-4-7 isolated from soil.</title>
        <authorList>
            <person name="Dahal R.H."/>
        </authorList>
    </citation>
    <scope>NUCLEOTIDE SEQUENCE [LARGE SCALE GENOMIC DNA]</scope>
    <source>
        <strain evidence="6 7">RP-4-7</strain>
    </source>
</reference>
<feature type="domain" description="IclR-ED" evidence="5">
    <location>
        <begin position="341"/>
        <end position="529"/>
    </location>
</feature>
<dbReference type="GO" id="GO:0003677">
    <property type="term" value="F:DNA binding"/>
    <property type="evidence" value="ECO:0007669"/>
    <property type="project" value="UniProtKB-KW"/>
</dbReference>
<gene>
    <name evidence="6" type="ORF">HHL24_06435</name>
</gene>
<feature type="domain" description="HTH iclR-type" evidence="4">
    <location>
        <begin position="9"/>
        <end position="71"/>
    </location>
</feature>
<dbReference type="SUPFAM" id="SSF55781">
    <property type="entry name" value="GAF domain-like"/>
    <property type="match status" value="2"/>
</dbReference>
<dbReference type="InterPro" id="IPR036390">
    <property type="entry name" value="WH_DNA-bd_sf"/>
</dbReference>
<dbReference type="PANTHER" id="PTHR30136:SF35">
    <property type="entry name" value="HTH-TYPE TRANSCRIPTIONAL REGULATOR RV1719"/>
    <property type="match status" value="1"/>
</dbReference>
<dbReference type="Pfam" id="PF09339">
    <property type="entry name" value="HTH_IclR"/>
    <property type="match status" value="2"/>
</dbReference>
<accession>A0A848I5D9</accession>
<dbReference type="SMART" id="SM00346">
    <property type="entry name" value="HTH_ICLR"/>
    <property type="match status" value="2"/>
</dbReference>
<keyword evidence="7" id="KW-1185">Reference proteome</keyword>
<dbReference type="AlphaFoldDB" id="A0A848I5D9"/>
<dbReference type="Gene3D" id="1.10.10.10">
    <property type="entry name" value="Winged helix-like DNA-binding domain superfamily/Winged helix DNA-binding domain"/>
    <property type="match status" value="2"/>
</dbReference>
<dbReference type="PANTHER" id="PTHR30136">
    <property type="entry name" value="HELIX-TURN-HELIX TRANSCRIPTIONAL REGULATOR, ICLR FAMILY"/>
    <property type="match status" value="1"/>
</dbReference>
<sequence>MSEDHRSQIAALDKALTVLEAFGPAAPDLRITEIAALTGMNRSSAQRIAHTLVRCGYLHRDEVSSALSLTYRSACIAHTFISTNHLIDLAMPALVDLSARTHLRADLWVMQGADIVNLARVPSAADSREMAPIGERLPALASAPGRAMLSHLPAEVQVERIAELAGISDPGLTPDEQAACERTLADATARGYVLEAGSSVNDLTTISAAVLDASGECLAAVSVSGWLGEVSEDDLASQFVQPVLATARALSNLRIQTWSRTVSRPAEGKDALAAPKEDEDDPLLIASVARGFRVLEAFTPANSVPTLTALHRLTGLPIATVQRIVDTLMARGYVEKDARHKTFRLTVKTLDMLFNFQMSNRIIKTVWPRLVQLRDDCGLRCSFCMSAEADIVHLLHVQSHPHADFHTAFIGERLPVLSTSGGLAILSTLDDDRLDAVIANSAPKAITPFTITDKSALRRIITTAREKGYAFTDQQSIMFEVNVAAPIVKADGQVLGAMVVSAPKRDWTVARLEDEIVPRLMAYTRSMFS</sequence>
<dbReference type="RefSeq" id="WP_169484662.1">
    <property type="nucleotide sequence ID" value="NZ_JABBGJ010000005.1"/>
</dbReference>
<feature type="domain" description="IclR-ED" evidence="5">
    <location>
        <begin position="72"/>
        <end position="256"/>
    </location>
</feature>
<evidence type="ECO:0000313" key="7">
    <source>
        <dbReference type="Proteomes" id="UP000544134"/>
    </source>
</evidence>
<evidence type="ECO:0000259" key="4">
    <source>
        <dbReference type="PROSITE" id="PS51077"/>
    </source>
</evidence>
<dbReference type="Gene3D" id="3.30.450.40">
    <property type="match status" value="2"/>
</dbReference>
<keyword evidence="2" id="KW-0238">DNA-binding</keyword>
<protein>
    <submittedName>
        <fullName evidence="6">Helix-turn-helix domain-containing protein</fullName>
    </submittedName>
</protein>
<dbReference type="SUPFAM" id="SSF46785">
    <property type="entry name" value="Winged helix' DNA-binding domain"/>
    <property type="match status" value="2"/>
</dbReference>
<name>A0A848I5D9_9BURK</name>
<evidence type="ECO:0000256" key="1">
    <source>
        <dbReference type="ARBA" id="ARBA00023015"/>
    </source>
</evidence>
<evidence type="ECO:0000259" key="5">
    <source>
        <dbReference type="PROSITE" id="PS51078"/>
    </source>
</evidence>
<dbReference type="GO" id="GO:0003700">
    <property type="term" value="F:DNA-binding transcription factor activity"/>
    <property type="evidence" value="ECO:0007669"/>
    <property type="project" value="TreeGrafter"/>
</dbReference>
<dbReference type="Proteomes" id="UP000544134">
    <property type="component" value="Unassembled WGS sequence"/>
</dbReference>
<evidence type="ECO:0000313" key="6">
    <source>
        <dbReference type="EMBL" id="NML97587.1"/>
    </source>
</evidence>
<dbReference type="InterPro" id="IPR014757">
    <property type="entry name" value="Tscrpt_reg_IclR_C"/>
</dbReference>
<feature type="domain" description="HTH iclR-type" evidence="4">
    <location>
        <begin position="285"/>
        <end position="347"/>
    </location>
</feature>
<dbReference type="InterPro" id="IPR050707">
    <property type="entry name" value="HTH_MetabolicPath_Reg"/>
</dbReference>
<dbReference type="EMBL" id="JABBGJ010000005">
    <property type="protein sequence ID" value="NML97587.1"/>
    <property type="molecule type" value="Genomic_DNA"/>
</dbReference>
<dbReference type="InterPro" id="IPR036388">
    <property type="entry name" value="WH-like_DNA-bd_sf"/>
</dbReference>
<evidence type="ECO:0000256" key="2">
    <source>
        <dbReference type="ARBA" id="ARBA00023125"/>
    </source>
</evidence>
<dbReference type="Pfam" id="PF01614">
    <property type="entry name" value="IclR_C"/>
    <property type="match status" value="2"/>
</dbReference>
<keyword evidence="1" id="KW-0805">Transcription regulation</keyword>
<dbReference type="PROSITE" id="PS51078">
    <property type="entry name" value="ICLR_ED"/>
    <property type="match status" value="2"/>
</dbReference>
<proteinExistence type="predicted"/>